<accession>A0ABN1L7K2</accession>
<dbReference type="SUPFAM" id="SSF53756">
    <property type="entry name" value="UDP-Glycosyltransferase/glycogen phosphorylase"/>
    <property type="match status" value="1"/>
</dbReference>
<sequence length="403" mass="45447">MSVPKNKTILMVALDFPPCQSAGVQRTLKFAEYLAALGWQPIVLTVNESVYGSVDSHIKIPESIKVYRCKSLDSARDLSIKGKYFSWSKVPDRWWSWAISAVPLGKKLIAKYKPDIIWSTYPVSTAHYIAYKLHKQSQISWVADYRDPLQCRYDSNAQQYSFVAKWIEKKTITHCTKAVFTTEKSAQLYRRLYPNEKLAKFCVIENGFDEANFNDLPTVDTIDTSRFTLLHSGAVYPQGRDPQALFSALSMLKKAGSIDRSNFVLVFRGAVNSSAVKSQVNELAIEDIVEFRANIAYKESLAEMMSANALLLIQGKLFNNQIPGKAYEYIRCNKPILALTPEEGATGTLLSTVSATEVAETRENIKQAILRMLEQQPGGERQSAHYSRYAKTQQLDLLLRALD</sequence>
<dbReference type="EMBL" id="BAAAFA010000006">
    <property type="protein sequence ID" value="GAA0818070.1"/>
    <property type="molecule type" value="Genomic_DNA"/>
</dbReference>
<feature type="domain" description="Glycosyltransferase subfamily 4-like N-terminal" evidence="1">
    <location>
        <begin position="27"/>
        <end position="210"/>
    </location>
</feature>
<keyword evidence="3" id="KW-1185">Reference proteome</keyword>
<evidence type="ECO:0000313" key="2">
    <source>
        <dbReference type="EMBL" id="GAA0818070.1"/>
    </source>
</evidence>
<dbReference type="Gene3D" id="3.40.50.2000">
    <property type="entry name" value="Glycogen Phosphorylase B"/>
    <property type="match status" value="2"/>
</dbReference>
<protein>
    <submittedName>
        <fullName evidence="2">Glycosyltransferase</fullName>
    </submittedName>
</protein>
<dbReference type="RefSeq" id="WP_343817346.1">
    <property type="nucleotide sequence ID" value="NZ_BAAAFA010000006.1"/>
</dbReference>
<dbReference type="Proteomes" id="UP001500021">
    <property type="component" value="Unassembled WGS sequence"/>
</dbReference>
<evidence type="ECO:0000259" key="1">
    <source>
        <dbReference type="Pfam" id="PF13439"/>
    </source>
</evidence>
<reference evidence="2 3" key="1">
    <citation type="journal article" date="2019" name="Int. J. Syst. Evol. Microbiol.">
        <title>The Global Catalogue of Microorganisms (GCM) 10K type strain sequencing project: providing services to taxonomists for standard genome sequencing and annotation.</title>
        <authorList>
            <consortium name="The Broad Institute Genomics Platform"/>
            <consortium name="The Broad Institute Genome Sequencing Center for Infectious Disease"/>
            <person name="Wu L."/>
            <person name="Ma J."/>
        </authorList>
    </citation>
    <scope>NUCLEOTIDE SEQUENCE [LARGE SCALE GENOMIC DNA]</scope>
    <source>
        <strain evidence="2 3">JCM 15608</strain>
    </source>
</reference>
<comment type="caution">
    <text evidence="2">The sequence shown here is derived from an EMBL/GenBank/DDBJ whole genome shotgun (WGS) entry which is preliminary data.</text>
</comment>
<evidence type="ECO:0000313" key="3">
    <source>
        <dbReference type="Proteomes" id="UP001500021"/>
    </source>
</evidence>
<name>A0ABN1L7K2_9GAMM</name>
<organism evidence="2 3">
    <name type="scientific">Colwellia asteriadis</name>
    <dbReference type="NCBI Taxonomy" id="517723"/>
    <lineage>
        <taxon>Bacteria</taxon>
        <taxon>Pseudomonadati</taxon>
        <taxon>Pseudomonadota</taxon>
        <taxon>Gammaproteobacteria</taxon>
        <taxon>Alteromonadales</taxon>
        <taxon>Colwelliaceae</taxon>
        <taxon>Colwellia</taxon>
    </lineage>
</organism>
<proteinExistence type="predicted"/>
<dbReference type="Pfam" id="PF13439">
    <property type="entry name" value="Glyco_transf_4"/>
    <property type="match status" value="1"/>
</dbReference>
<gene>
    <name evidence="2" type="ORF">GCM10009111_20310</name>
</gene>
<dbReference type="InterPro" id="IPR028098">
    <property type="entry name" value="Glyco_trans_4-like_N"/>
</dbReference>